<organism evidence="2 3">
    <name type="scientific">Forsythia ovata</name>
    <dbReference type="NCBI Taxonomy" id="205694"/>
    <lineage>
        <taxon>Eukaryota</taxon>
        <taxon>Viridiplantae</taxon>
        <taxon>Streptophyta</taxon>
        <taxon>Embryophyta</taxon>
        <taxon>Tracheophyta</taxon>
        <taxon>Spermatophyta</taxon>
        <taxon>Magnoliopsida</taxon>
        <taxon>eudicotyledons</taxon>
        <taxon>Gunneridae</taxon>
        <taxon>Pentapetalae</taxon>
        <taxon>asterids</taxon>
        <taxon>lamiids</taxon>
        <taxon>Lamiales</taxon>
        <taxon>Oleaceae</taxon>
        <taxon>Forsythieae</taxon>
        <taxon>Forsythia</taxon>
    </lineage>
</organism>
<evidence type="ECO:0000256" key="1">
    <source>
        <dbReference type="SAM" id="MobiDB-lite"/>
    </source>
</evidence>
<evidence type="ECO:0000313" key="3">
    <source>
        <dbReference type="Proteomes" id="UP001604277"/>
    </source>
</evidence>
<proteinExistence type="predicted"/>
<gene>
    <name evidence="2" type="ORF">Fot_36577</name>
</gene>
<comment type="caution">
    <text evidence="2">The sequence shown here is derived from an EMBL/GenBank/DDBJ whole genome shotgun (WGS) entry which is preliminary data.</text>
</comment>
<accession>A0ABD1SPW0</accession>
<dbReference type="AlphaFoldDB" id="A0ABD1SPW0"/>
<evidence type="ECO:0000313" key="2">
    <source>
        <dbReference type="EMBL" id="KAL2502729.1"/>
    </source>
</evidence>
<feature type="region of interest" description="Disordered" evidence="1">
    <location>
        <begin position="51"/>
        <end position="75"/>
    </location>
</feature>
<keyword evidence="3" id="KW-1185">Reference proteome</keyword>
<name>A0ABD1SPW0_9LAMI</name>
<dbReference type="EMBL" id="JBFOLJ010000010">
    <property type="protein sequence ID" value="KAL2502729.1"/>
    <property type="molecule type" value="Genomic_DNA"/>
</dbReference>
<reference evidence="3" key="1">
    <citation type="submission" date="2024-07" db="EMBL/GenBank/DDBJ databases">
        <title>Two chromosome-level genome assemblies of Korean endemic species Abeliophyllum distichum and Forsythia ovata (Oleaceae).</title>
        <authorList>
            <person name="Jang H."/>
        </authorList>
    </citation>
    <scope>NUCLEOTIDE SEQUENCE [LARGE SCALE GENOMIC DNA]</scope>
</reference>
<protein>
    <submittedName>
        <fullName evidence="2">Uncharacterized protein</fullName>
    </submittedName>
</protein>
<dbReference type="Proteomes" id="UP001604277">
    <property type="component" value="Unassembled WGS sequence"/>
</dbReference>
<sequence length="105" mass="12130">MAFSRRKWWYQCAKFGANGRIYSEKEGSQRGSSPTARVRSAAVARRKWWDFQREEGPPRGDPQRERTVHSEEAAPQHECVQRRWLWRSATVALAFTGGRCGVGDF</sequence>